<reference evidence="2 3" key="1">
    <citation type="journal article" date="2018" name="Mol. Biol. Evol.">
        <title>Broad Genomic Sampling Reveals a Smut Pathogenic Ancestry of the Fungal Clade Ustilaginomycotina.</title>
        <authorList>
            <person name="Kijpornyongpan T."/>
            <person name="Mondo S.J."/>
            <person name="Barry K."/>
            <person name="Sandor L."/>
            <person name="Lee J."/>
            <person name="Lipzen A."/>
            <person name="Pangilinan J."/>
            <person name="LaButti K."/>
            <person name="Hainaut M."/>
            <person name="Henrissat B."/>
            <person name="Grigoriev I.V."/>
            <person name="Spatafora J.W."/>
            <person name="Aime M.C."/>
        </authorList>
    </citation>
    <scope>NUCLEOTIDE SEQUENCE [LARGE SCALE GENOMIC DNA]</scope>
    <source>
        <strain evidence="2 3">MCA 4186</strain>
    </source>
</reference>
<evidence type="ECO:0000313" key="2">
    <source>
        <dbReference type="EMBL" id="PWN96116.1"/>
    </source>
</evidence>
<dbReference type="GeneID" id="37271887"/>
<accession>A0A316Z411</accession>
<dbReference type="Pfam" id="PF14832">
    <property type="entry name" value="Tautomerase_3"/>
    <property type="match status" value="1"/>
</dbReference>
<protein>
    <recommendedName>
        <fullName evidence="1">Tautomerase cis-CaaD-like domain-containing protein</fullName>
    </recommendedName>
</protein>
<dbReference type="RefSeq" id="XP_025596395.1">
    <property type="nucleotide sequence ID" value="XM_025744343.1"/>
</dbReference>
<sequence>MPFHRIYAAPGLYSAKDKADIAASLTSYYTSFGLPAFYVVVIFHDVDPAADFYIGGVSQAERERKTGKPFVRVVSQHLALTMVGDRRPRGTDSLCAKFDPWIKDRGYEWELHIEEPSRDLWRINGLEPPPFSSEAEAVWRLQDAGVPC</sequence>
<organism evidence="2 3">
    <name type="scientific">Tilletiopsis washingtonensis</name>
    <dbReference type="NCBI Taxonomy" id="58919"/>
    <lineage>
        <taxon>Eukaryota</taxon>
        <taxon>Fungi</taxon>
        <taxon>Dikarya</taxon>
        <taxon>Basidiomycota</taxon>
        <taxon>Ustilaginomycotina</taxon>
        <taxon>Exobasidiomycetes</taxon>
        <taxon>Entylomatales</taxon>
        <taxon>Entylomatales incertae sedis</taxon>
        <taxon>Tilletiopsis</taxon>
    </lineage>
</organism>
<evidence type="ECO:0000259" key="1">
    <source>
        <dbReference type="Pfam" id="PF14832"/>
    </source>
</evidence>
<dbReference type="OrthoDB" id="2129288at2759"/>
<dbReference type="EMBL" id="KZ819301">
    <property type="protein sequence ID" value="PWN96116.1"/>
    <property type="molecule type" value="Genomic_DNA"/>
</dbReference>
<feature type="domain" description="Tautomerase cis-CaaD-like" evidence="1">
    <location>
        <begin position="1"/>
        <end position="142"/>
    </location>
</feature>
<keyword evidence="3" id="KW-1185">Reference proteome</keyword>
<name>A0A316Z411_9BASI</name>
<dbReference type="InterPro" id="IPR014347">
    <property type="entry name" value="Tautomerase/MIF_sf"/>
</dbReference>
<proteinExistence type="predicted"/>
<dbReference type="InterPro" id="IPR028116">
    <property type="entry name" value="Cis-CaaD-like"/>
</dbReference>
<dbReference type="Proteomes" id="UP000245946">
    <property type="component" value="Unassembled WGS sequence"/>
</dbReference>
<dbReference type="AlphaFoldDB" id="A0A316Z411"/>
<gene>
    <name evidence="2" type="ORF">FA09DRAFT_340672</name>
</gene>
<evidence type="ECO:0000313" key="3">
    <source>
        <dbReference type="Proteomes" id="UP000245946"/>
    </source>
</evidence>
<dbReference type="Gene3D" id="3.30.429.10">
    <property type="entry name" value="Macrophage Migration Inhibitory Factor"/>
    <property type="match status" value="1"/>
</dbReference>